<dbReference type="Proteomes" id="UP000198327">
    <property type="component" value="Unassembled WGS sequence"/>
</dbReference>
<name>A0A239KCK2_9NOCA</name>
<dbReference type="Pfam" id="PF06259">
    <property type="entry name" value="Abhydrolase_8"/>
    <property type="match status" value="1"/>
</dbReference>
<accession>A0A239KCK2</accession>
<evidence type="ECO:0000259" key="1">
    <source>
        <dbReference type="Pfam" id="PF06259"/>
    </source>
</evidence>
<protein>
    <submittedName>
        <fullName evidence="2">Alpha/beta hydrolase</fullName>
    </submittedName>
</protein>
<gene>
    <name evidence="2" type="ORF">SAMN05421642_11030</name>
</gene>
<dbReference type="AlphaFoldDB" id="A0A239KCK2"/>
<dbReference type="GO" id="GO:0016787">
    <property type="term" value="F:hydrolase activity"/>
    <property type="evidence" value="ECO:0007669"/>
    <property type="project" value="UniProtKB-KW"/>
</dbReference>
<keyword evidence="3" id="KW-1185">Reference proteome</keyword>
<proteinExistence type="predicted"/>
<dbReference type="EMBL" id="FZOW01000010">
    <property type="protein sequence ID" value="SNT14844.1"/>
    <property type="molecule type" value="Genomic_DNA"/>
</dbReference>
<organism evidence="2 3">
    <name type="scientific">Rhodococcoides kyotonense</name>
    <dbReference type="NCBI Taxonomy" id="398843"/>
    <lineage>
        <taxon>Bacteria</taxon>
        <taxon>Bacillati</taxon>
        <taxon>Actinomycetota</taxon>
        <taxon>Actinomycetes</taxon>
        <taxon>Mycobacteriales</taxon>
        <taxon>Nocardiaceae</taxon>
        <taxon>Rhodococcoides</taxon>
    </lineage>
</organism>
<reference evidence="3" key="1">
    <citation type="submission" date="2017-06" db="EMBL/GenBank/DDBJ databases">
        <authorList>
            <person name="Varghese N."/>
            <person name="Submissions S."/>
        </authorList>
    </citation>
    <scope>NUCLEOTIDE SEQUENCE [LARGE SCALE GENOMIC DNA]</scope>
    <source>
        <strain evidence="3">JCM 23211</strain>
    </source>
</reference>
<evidence type="ECO:0000313" key="3">
    <source>
        <dbReference type="Proteomes" id="UP000198327"/>
    </source>
</evidence>
<dbReference type="SUPFAM" id="SSF53474">
    <property type="entry name" value="alpha/beta-Hydrolases"/>
    <property type="match status" value="1"/>
</dbReference>
<evidence type="ECO:0000313" key="2">
    <source>
        <dbReference type="EMBL" id="SNT14844.1"/>
    </source>
</evidence>
<dbReference type="InterPro" id="IPR010427">
    <property type="entry name" value="DUF1023"/>
</dbReference>
<feature type="domain" description="DUF1023" evidence="1">
    <location>
        <begin position="297"/>
        <end position="473"/>
    </location>
</feature>
<dbReference type="Gene3D" id="3.40.50.1820">
    <property type="entry name" value="alpha/beta hydrolase"/>
    <property type="match status" value="1"/>
</dbReference>
<dbReference type="InterPro" id="IPR029058">
    <property type="entry name" value="AB_hydrolase_fold"/>
</dbReference>
<sequence length="525" mass="56091">MSMSWGDVQRWDPADLSVLAHRVRAQSRILTGRIDDVTVLLEQLDWHGTAADAARTSLSGVQSEFLDRARVLDDIGRCVYAATRDMYPLVHAVQACEGRANEWSMTIEDDATVRDGIPVYASAAVDAWSIARDRLRCRRDIEQRARELLSRADDLDRHTAEALLQSEVEPRPMRPAAVEVPTSGSPAANAAFWDASTQAQRTALLVQRPDLLGGLDGIPAQIRDAANRRVLTLERTRLQGVAVELRKRLDDNIFGGMFDNADAGLAQTEKRLAALDAISETLAQGDRQLLVLDNHSADDTLAAIAVGNVDTATHVAVFVPGLDSDVQGDMRRYDGDMDSLKELVQQSVPKEDGVAVVTWMDYAAPHTGWSLLDPNRSVVGATAAVTGAARLSVFLDGLDASRRTDPHLSLLGHSYGSLTAAHAVRDAEATGVDELVAVGSPGLGVGTVHELSVPAGHVFVGEARNDVVADLGAFGTDPSELDGVRTLPTAAAGDLRAPDGHGQYFAEGTTTQDAIARVVAGLGQT</sequence>
<keyword evidence="2" id="KW-0378">Hydrolase</keyword>
<dbReference type="OrthoDB" id="5969911at2"/>